<dbReference type="Proteomes" id="UP000009100">
    <property type="component" value="Chromosome 2"/>
</dbReference>
<dbReference type="eggNOG" id="ENOG5031NZ6">
    <property type="taxonomic scope" value="Bacteria"/>
</dbReference>
<protein>
    <submittedName>
        <fullName evidence="1">Uncharacterized protein</fullName>
    </submittedName>
</protein>
<organism evidence="1 2">
    <name type="scientific">Vibrio atlanticus (strain LGP32)</name>
    <name type="common">Vibrio splendidus (strain Mel32)</name>
    <dbReference type="NCBI Taxonomy" id="575788"/>
    <lineage>
        <taxon>Bacteria</taxon>
        <taxon>Pseudomonadati</taxon>
        <taxon>Pseudomonadota</taxon>
        <taxon>Gammaproteobacteria</taxon>
        <taxon>Vibrionales</taxon>
        <taxon>Vibrionaceae</taxon>
        <taxon>Vibrio</taxon>
    </lineage>
</organism>
<dbReference type="KEGG" id="vsp:VS_II1291"/>
<name>B7VT38_VIBA3</name>
<evidence type="ECO:0000313" key="1">
    <source>
        <dbReference type="EMBL" id="CAV27315.1"/>
    </source>
</evidence>
<sequence length="119" mass="13426">MVGKRMASLGYCDVKDMVVSRKSKRTIDDIKDIMTNGNLLSGVLASTPFYAIFGTPSVTASPFEKLVTIREYDWETFGNAMLASKAITRRQIYRLAEPMTWETNGEEQKFWKCVSNASL</sequence>
<gene>
    <name evidence="1" type="ordered locus">VS_II1291</name>
</gene>
<reference evidence="1 2" key="1">
    <citation type="submission" date="2009-02" db="EMBL/GenBank/DDBJ databases">
        <title>Vibrio splendidus str. LGP32 complete genome.</title>
        <authorList>
            <person name="Mazel D."/>
            <person name="Le Roux F."/>
        </authorList>
    </citation>
    <scope>NUCLEOTIDE SEQUENCE [LARGE SCALE GENOMIC DNA]</scope>
    <source>
        <strain evidence="1 2">LGP32</strain>
    </source>
</reference>
<dbReference type="AlphaFoldDB" id="B7VT38"/>
<dbReference type="EMBL" id="FM954973">
    <property type="protein sequence ID" value="CAV27315.1"/>
    <property type="molecule type" value="Genomic_DNA"/>
</dbReference>
<proteinExistence type="predicted"/>
<accession>B7VT38</accession>
<dbReference type="HOGENOM" id="CLU_169743_0_0_6"/>
<evidence type="ECO:0000313" key="2">
    <source>
        <dbReference type="Proteomes" id="UP000009100"/>
    </source>
</evidence>